<dbReference type="STRING" id="109264.A0A1F8A673"/>
<keyword evidence="2" id="KW-1185">Reference proteome</keyword>
<dbReference type="Gene3D" id="3.40.50.300">
    <property type="entry name" value="P-loop containing nucleotide triphosphate hydrolases"/>
    <property type="match status" value="1"/>
</dbReference>
<reference evidence="1 2" key="1">
    <citation type="journal article" date="2016" name="Genome Biol. Evol.">
        <title>Draft genome sequence of an aflatoxigenic Aspergillus species, A. bombycis.</title>
        <authorList>
            <person name="Moore G.G."/>
            <person name="Mack B.M."/>
            <person name="Beltz S.B."/>
            <person name="Gilbert M.K."/>
        </authorList>
    </citation>
    <scope>NUCLEOTIDE SEQUENCE [LARGE SCALE GENOMIC DNA]</scope>
    <source>
        <strain evidence="2">NRRL 26010</strain>
    </source>
</reference>
<dbReference type="AlphaFoldDB" id="A0A1F8A673"/>
<dbReference type="Pfam" id="PF17784">
    <property type="entry name" value="Sulfotransfer_4"/>
    <property type="match status" value="1"/>
</dbReference>
<dbReference type="InterPro" id="IPR040632">
    <property type="entry name" value="Sulfotransfer_4"/>
</dbReference>
<evidence type="ECO:0000313" key="1">
    <source>
        <dbReference type="EMBL" id="OGM47252.1"/>
    </source>
</evidence>
<evidence type="ECO:0008006" key="3">
    <source>
        <dbReference type="Google" id="ProtNLM"/>
    </source>
</evidence>
<dbReference type="Proteomes" id="UP000179179">
    <property type="component" value="Unassembled WGS sequence"/>
</dbReference>
<proteinExistence type="predicted"/>
<organism evidence="1 2">
    <name type="scientific">Aspergillus bombycis</name>
    <dbReference type="NCBI Taxonomy" id="109264"/>
    <lineage>
        <taxon>Eukaryota</taxon>
        <taxon>Fungi</taxon>
        <taxon>Dikarya</taxon>
        <taxon>Ascomycota</taxon>
        <taxon>Pezizomycotina</taxon>
        <taxon>Eurotiomycetes</taxon>
        <taxon>Eurotiomycetidae</taxon>
        <taxon>Eurotiales</taxon>
        <taxon>Aspergillaceae</taxon>
        <taxon>Aspergillus</taxon>
    </lineage>
</organism>
<dbReference type="InterPro" id="IPR027417">
    <property type="entry name" value="P-loop_NTPase"/>
</dbReference>
<dbReference type="GeneID" id="34447317"/>
<accession>A0A1F8A673</accession>
<name>A0A1F8A673_9EURO</name>
<dbReference type="EMBL" id="LYCR01000025">
    <property type="protein sequence ID" value="OGM47252.1"/>
    <property type="molecule type" value="Genomic_DNA"/>
</dbReference>
<dbReference type="PANTHER" id="PTHR36978">
    <property type="entry name" value="P-LOOP CONTAINING NUCLEOTIDE TRIPHOSPHATE HYDROLASE"/>
    <property type="match status" value="1"/>
</dbReference>
<protein>
    <recommendedName>
        <fullName evidence="3">NAD dependent epimerase/dehydratase</fullName>
    </recommendedName>
</protein>
<sequence>MHFYKPTSPIIPRPNPMKVLILGLPRTGTTSLYAALKVLGFNTYHYNEIVKNKNNQHFQLWLKALQAKYDGIDTPFKGEDFDQMLWNYDAASADPCCFFVEEMIAAYPDAKVILTTRSREAWFRSMQAFLLEILSWKSWPVLSFFDDEFSGPYYRFLNQTMSILSKGLVPYSPSAYPAILESFDDHNDFIRRTVPKERLLEFHPSDGWSPLCEFLDLPAPEGDFPYLNAAQDAMKQEQAQYWSRWSWVAKRLGRHVVPRGQSNAGNPYVNPRDSGDNRIVHWKELGC</sequence>
<dbReference type="SUPFAM" id="SSF52540">
    <property type="entry name" value="P-loop containing nucleoside triphosphate hydrolases"/>
    <property type="match status" value="1"/>
</dbReference>
<evidence type="ECO:0000313" key="2">
    <source>
        <dbReference type="Proteomes" id="UP000179179"/>
    </source>
</evidence>
<gene>
    <name evidence="1" type="ORF">ABOM_003927</name>
</gene>
<dbReference type="OrthoDB" id="408152at2759"/>
<dbReference type="RefSeq" id="XP_022390969.1">
    <property type="nucleotide sequence ID" value="XM_022531057.1"/>
</dbReference>
<comment type="caution">
    <text evidence="1">The sequence shown here is derived from an EMBL/GenBank/DDBJ whole genome shotgun (WGS) entry which is preliminary data.</text>
</comment>
<dbReference type="PANTHER" id="PTHR36978:SF4">
    <property type="entry name" value="P-LOOP CONTAINING NUCLEOSIDE TRIPHOSPHATE HYDROLASE PROTEIN"/>
    <property type="match status" value="1"/>
</dbReference>